<keyword evidence="3" id="KW-1185">Reference proteome</keyword>
<sequence length="114" mass="13294">MRCVKTMNLWHMRRPGPHTEFYWYNTVPKKVDGALYRPSGTVEDVIGYGVRINERLNDVLVLWWSFIFILATGVIVYVYSRCTSDNSSAFGLGAYLLAAFTVYIQLQYAWWKRA</sequence>
<feature type="transmembrane region" description="Helical" evidence="1">
    <location>
        <begin position="92"/>
        <end position="111"/>
    </location>
</feature>
<evidence type="ECO:0000313" key="3">
    <source>
        <dbReference type="Proteomes" id="UP001265746"/>
    </source>
</evidence>
<feature type="transmembrane region" description="Helical" evidence="1">
    <location>
        <begin position="60"/>
        <end position="80"/>
    </location>
</feature>
<dbReference type="AlphaFoldDB" id="A0AAD9W056"/>
<comment type="caution">
    <text evidence="2">The sequence shown here is derived from an EMBL/GenBank/DDBJ whole genome shotgun (WGS) entry which is preliminary data.</text>
</comment>
<keyword evidence="1" id="KW-1133">Transmembrane helix</keyword>
<keyword evidence="1" id="KW-0472">Membrane</keyword>
<evidence type="ECO:0000256" key="1">
    <source>
        <dbReference type="SAM" id="Phobius"/>
    </source>
</evidence>
<name>A0AAD9W056_PHOAM</name>
<keyword evidence="1" id="KW-0812">Transmembrane</keyword>
<evidence type="ECO:0000313" key="2">
    <source>
        <dbReference type="EMBL" id="KAK2599629.1"/>
    </source>
</evidence>
<proteinExistence type="predicted"/>
<reference evidence="2" key="1">
    <citation type="submission" date="2023-06" db="EMBL/GenBank/DDBJ databases">
        <authorList>
            <person name="Noh H."/>
        </authorList>
    </citation>
    <scope>NUCLEOTIDE SEQUENCE</scope>
    <source>
        <strain evidence="2">DUCC20226</strain>
    </source>
</reference>
<organism evidence="2 3">
    <name type="scientific">Phomopsis amygdali</name>
    <name type="common">Fusicoccum amygdali</name>
    <dbReference type="NCBI Taxonomy" id="1214568"/>
    <lineage>
        <taxon>Eukaryota</taxon>
        <taxon>Fungi</taxon>
        <taxon>Dikarya</taxon>
        <taxon>Ascomycota</taxon>
        <taxon>Pezizomycotina</taxon>
        <taxon>Sordariomycetes</taxon>
        <taxon>Sordariomycetidae</taxon>
        <taxon>Diaporthales</taxon>
        <taxon>Diaporthaceae</taxon>
        <taxon>Diaporthe</taxon>
    </lineage>
</organism>
<dbReference type="EMBL" id="JAUJFL010000007">
    <property type="protein sequence ID" value="KAK2599629.1"/>
    <property type="molecule type" value="Genomic_DNA"/>
</dbReference>
<protein>
    <submittedName>
        <fullName evidence="2">Uncharacterized protein</fullName>
    </submittedName>
</protein>
<accession>A0AAD9W056</accession>
<dbReference type="Proteomes" id="UP001265746">
    <property type="component" value="Unassembled WGS sequence"/>
</dbReference>
<gene>
    <name evidence="2" type="ORF">N8I77_011367</name>
</gene>